<comment type="caution">
    <text evidence="5">The sequence shown here is derived from an EMBL/GenBank/DDBJ whole genome shotgun (WGS) entry which is preliminary data.</text>
</comment>
<feature type="transmembrane region" description="Helical" evidence="3">
    <location>
        <begin position="338"/>
        <end position="359"/>
    </location>
</feature>
<dbReference type="PANTHER" id="PTHR44145:SF3">
    <property type="entry name" value="DNAJ HOMOLOG SUBFAMILY A MEMBER 3, MITOCHONDRIAL"/>
    <property type="match status" value="1"/>
</dbReference>
<evidence type="ECO:0000256" key="3">
    <source>
        <dbReference type="SAM" id="Phobius"/>
    </source>
</evidence>
<dbReference type="SMART" id="SM00271">
    <property type="entry name" value="DnaJ"/>
    <property type="match status" value="1"/>
</dbReference>
<sequence>MTSLAPPHPFLADYVTVKNHKTTQTIPTCPGKTWKTISFAPGNPTRTIHMTQSPRTDTSDPNSPKPDNSSSAFSQDPPEEDAFSSEAKQTGKQIDSSQTHYETLSIAPHSSPQEIKKSFYRLSKHHHPDRNPRDSHAPRRFVKISEAYAVLSNAEKRRAYDRSVERLLRGQGHGHGKRGSYQGGGANTRYAGGRPASGLSKRRGHFQGPPPSFFKSGGWGKHDSRRREEHERSTQTEGGEWRGNASHAPYGDSHGQGADGAKWSSSISSSGGGYGEYAGMGPGSDPYQSTRRERYGAKHFNPHVHEQTWHRVAQTTNRPRRDDDIPQGDVNAGVVGNFVSIAMVLFSIIAIPAAFGLILKMVPDNTRVGSGGGDRDRGRNPRWAENGHGNGGPGGTSKPEDVVGNGSAG</sequence>
<dbReference type="InterPro" id="IPR051938">
    <property type="entry name" value="Apopto_cytoskel_mod"/>
</dbReference>
<dbReference type="InterPro" id="IPR036869">
    <property type="entry name" value="J_dom_sf"/>
</dbReference>
<keyword evidence="3" id="KW-1133">Transmembrane helix</keyword>
<dbReference type="Proteomes" id="UP001201980">
    <property type="component" value="Unassembled WGS sequence"/>
</dbReference>
<dbReference type="PANTHER" id="PTHR44145">
    <property type="entry name" value="DNAJ HOMOLOG SUBFAMILY A MEMBER 3, MITOCHONDRIAL"/>
    <property type="match status" value="1"/>
</dbReference>
<feature type="compositionally biased region" description="Polar residues" evidence="2">
    <location>
        <begin position="44"/>
        <end position="55"/>
    </location>
</feature>
<feature type="region of interest" description="Disordered" evidence="2">
    <location>
        <begin position="168"/>
        <end position="268"/>
    </location>
</feature>
<gene>
    <name evidence="5" type="ORF">MKZ38_010527</name>
</gene>
<dbReference type="InterPro" id="IPR018253">
    <property type="entry name" value="DnaJ_domain_CS"/>
</dbReference>
<proteinExistence type="predicted"/>
<feature type="domain" description="J" evidence="4">
    <location>
        <begin position="99"/>
        <end position="164"/>
    </location>
</feature>
<accession>A0AAD5RTJ8</accession>
<dbReference type="Pfam" id="PF00226">
    <property type="entry name" value="DnaJ"/>
    <property type="match status" value="1"/>
</dbReference>
<evidence type="ECO:0000313" key="6">
    <source>
        <dbReference type="Proteomes" id="UP001201980"/>
    </source>
</evidence>
<dbReference type="CDD" id="cd06257">
    <property type="entry name" value="DnaJ"/>
    <property type="match status" value="1"/>
</dbReference>
<keyword evidence="1" id="KW-0143">Chaperone</keyword>
<reference evidence="5" key="1">
    <citation type="submission" date="2022-07" db="EMBL/GenBank/DDBJ databases">
        <title>Draft genome sequence of Zalerion maritima ATCC 34329, a (micro)plastics degrading marine fungus.</title>
        <authorList>
            <person name="Paco A."/>
            <person name="Goncalves M.F.M."/>
            <person name="Rocha-Santos T.A.P."/>
            <person name="Alves A."/>
        </authorList>
    </citation>
    <scope>NUCLEOTIDE SEQUENCE</scope>
    <source>
        <strain evidence="5">ATCC 34329</strain>
    </source>
</reference>
<feature type="region of interest" description="Disordered" evidence="2">
    <location>
        <begin position="31"/>
        <end position="99"/>
    </location>
</feature>
<evidence type="ECO:0000256" key="1">
    <source>
        <dbReference type="ARBA" id="ARBA00023186"/>
    </source>
</evidence>
<dbReference type="AlphaFoldDB" id="A0AAD5RTJ8"/>
<dbReference type="SUPFAM" id="SSF46565">
    <property type="entry name" value="Chaperone J-domain"/>
    <property type="match status" value="1"/>
</dbReference>
<evidence type="ECO:0000313" key="5">
    <source>
        <dbReference type="EMBL" id="KAJ2903021.1"/>
    </source>
</evidence>
<dbReference type="Gene3D" id="1.10.287.110">
    <property type="entry name" value="DnaJ domain"/>
    <property type="match status" value="1"/>
</dbReference>
<name>A0AAD5RTJ8_9PEZI</name>
<feature type="compositionally biased region" description="Basic and acidic residues" evidence="2">
    <location>
        <begin position="220"/>
        <end position="234"/>
    </location>
</feature>
<protein>
    <recommendedName>
        <fullName evidence="4">J domain-containing protein</fullName>
    </recommendedName>
</protein>
<keyword evidence="3" id="KW-0812">Transmembrane</keyword>
<keyword evidence="6" id="KW-1185">Reference proteome</keyword>
<feature type="compositionally biased region" description="Low complexity" evidence="2">
    <location>
        <begin position="59"/>
        <end position="71"/>
    </location>
</feature>
<dbReference type="PRINTS" id="PR00625">
    <property type="entry name" value="JDOMAIN"/>
</dbReference>
<dbReference type="PROSITE" id="PS50076">
    <property type="entry name" value="DNAJ_2"/>
    <property type="match status" value="1"/>
</dbReference>
<feature type="compositionally biased region" description="Polar residues" evidence="2">
    <location>
        <begin position="86"/>
        <end position="99"/>
    </location>
</feature>
<organism evidence="5 6">
    <name type="scientific">Zalerion maritima</name>
    <dbReference type="NCBI Taxonomy" id="339359"/>
    <lineage>
        <taxon>Eukaryota</taxon>
        <taxon>Fungi</taxon>
        <taxon>Dikarya</taxon>
        <taxon>Ascomycota</taxon>
        <taxon>Pezizomycotina</taxon>
        <taxon>Sordariomycetes</taxon>
        <taxon>Lulworthiomycetidae</taxon>
        <taxon>Lulworthiales</taxon>
        <taxon>Lulworthiaceae</taxon>
        <taxon>Zalerion</taxon>
    </lineage>
</organism>
<dbReference type="EMBL" id="JAKWBI020000093">
    <property type="protein sequence ID" value="KAJ2903021.1"/>
    <property type="molecule type" value="Genomic_DNA"/>
</dbReference>
<feature type="region of interest" description="Disordered" evidence="2">
    <location>
        <begin position="364"/>
        <end position="409"/>
    </location>
</feature>
<keyword evidence="3" id="KW-0472">Membrane</keyword>
<evidence type="ECO:0000256" key="2">
    <source>
        <dbReference type="SAM" id="MobiDB-lite"/>
    </source>
</evidence>
<dbReference type="InterPro" id="IPR001623">
    <property type="entry name" value="DnaJ_domain"/>
</dbReference>
<dbReference type="PROSITE" id="PS00636">
    <property type="entry name" value="DNAJ_1"/>
    <property type="match status" value="1"/>
</dbReference>
<evidence type="ECO:0000259" key="4">
    <source>
        <dbReference type="PROSITE" id="PS50076"/>
    </source>
</evidence>